<name>A0A4Y7X8S8_9GAMM</name>
<gene>
    <name evidence="1" type="ORF">E2B99_13615</name>
</gene>
<dbReference type="EMBL" id="SNTY01000085">
    <property type="protein sequence ID" value="TEU23350.1"/>
    <property type="molecule type" value="Genomic_DNA"/>
</dbReference>
<sequence length="59" mass="6739">MSINTHRCQGHHHSAKFDNIPFVCCQRCKHYSTGKDAQRAPSLLKEWVGGICPNEERKS</sequence>
<reference evidence="1 2" key="1">
    <citation type="submission" date="2019-03" db="EMBL/GenBank/DDBJ databases">
        <title>Alkanindiges illinoisensis: a potential pathogenic isolated from ascites of a gastric cancer patient with abdominal metastasis.</title>
        <authorList>
            <person name="Hu X."/>
            <person name="Yang B."/>
            <person name="Yan X."/>
            <person name="Lin L."/>
            <person name="Zhao H."/>
            <person name="Zhou F."/>
            <person name="Su B."/>
            <person name="Chen J."/>
            <person name="Rui Y."/>
            <person name="Wang Q."/>
            <person name="Zheng L."/>
        </authorList>
    </citation>
    <scope>NUCLEOTIDE SEQUENCE [LARGE SCALE GENOMIC DNA]</scope>
    <source>
        <strain evidence="1 2">NFYY 23406</strain>
    </source>
</reference>
<comment type="caution">
    <text evidence="1">The sequence shown here is derived from an EMBL/GenBank/DDBJ whole genome shotgun (WGS) entry which is preliminary data.</text>
</comment>
<dbReference type="RefSeq" id="WP_134245764.1">
    <property type="nucleotide sequence ID" value="NZ_SNTY01000085.1"/>
</dbReference>
<proteinExistence type="predicted"/>
<accession>A0A4Y7X8S8</accession>
<keyword evidence="2" id="KW-1185">Reference proteome</keyword>
<dbReference type="AlphaFoldDB" id="A0A4Y7X8S8"/>
<dbReference type="Proteomes" id="UP000297834">
    <property type="component" value="Unassembled WGS sequence"/>
</dbReference>
<evidence type="ECO:0000313" key="1">
    <source>
        <dbReference type="EMBL" id="TEU23350.1"/>
    </source>
</evidence>
<organism evidence="1 2">
    <name type="scientific">Alkanindiges illinoisensis</name>
    <dbReference type="NCBI Taxonomy" id="197183"/>
    <lineage>
        <taxon>Bacteria</taxon>
        <taxon>Pseudomonadati</taxon>
        <taxon>Pseudomonadota</taxon>
        <taxon>Gammaproteobacteria</taxon>
        <taxon>Moraxellales</taxon>
        <taxon>Moraxellaceae</taxon>
        <taxon>Alkanindiges</taxon>
    </lineage>
</organism>
<protein>
    <submittedName>
        <fullName evidence="1">Uncharacterized protein</fullName>
    </submittedName>
</protein>
<evidence type="ECO:0000313" key="2">
    <source>
        <dbReference type="Proteomes" id="UP000297834"/>
    </source>
</evidence>